<gene>
    <name evidence="2" type="ORF">DWW10_01535</name>
</gene>
<evidence type="ECO:0000313" key="3">
    <source>
        <dbReference type="Proteomes" id="UP000283850"/>
    </source>
</evidence>
<comment type="caution">
    <text evidence="2">The sequence shown here is derived from an EMBL/GenBank/DDBJ whole genome shotgun (WGS) entry which is preliminary data.</text>
</comment>
<evidence type="ECO:0008006" key="4">
    <source>
        <dbReference type="Google" id="ProtNLM"/>
    </source>
</evidence>
<dbReference type="EMBL" id="QRZF01000001">
    <property type="protein sequence ID" value="RGV58340.1"/>
    <property type="molecule type" value="Genomic_DNA"/>
</dbReference>
<name>A0A412YLR8_9BACE</name>
<evidence type="ECO:0000256" key="1">
    <source>
        <dbReference type="SAM" id="SignalP"/>
    </source>
</evidence>
<dbReference type="Pfam" id="PF11551">
    <property type="entry name" value="Omp28"/>
    <property type="match status" value="1"/>
</dbReference>
<dbReference type="InterPro" id="IPR021615">
    <property type="entry name" value="Omp28"/>
</dbReference>
<protein>
    <recommendedName>
        <fullName evidence="4">Outer membrane protein Omp28</fullName>
    </recommendedName>
</protein>
<dbReference type="PROSITE" id="PS51257">
    <property type="entry name" value="PROKAR_LIPOPROTEIN"/>
    <property type="match status" value="1"/>
</dbReference>
<dbReference type="Proteomes" id="UP000283850">
    <property type="component" value="Unassembled WGS sequence"/>
</dbReference>
<accession>A0A412YLR8</accession>
<dbReference type="AlphaFoldDB" id="A0A412YLR8"/>
<organism evidence="2 3">
    <name type="scientific">Bacteroides intestinalis</name>
    <dbReference type="NCBI Taxonomy" id="329854"/>
    <lineage>
        <taxon>Bacteria</taxon>
        <taxon>Pseudomonadati</taxon>
        <taxon>Bacteroidota</taxon>
        <taxon>Bacteroidia</taxon>
        <taxon>Bacteroidales</taxon>
        <taxon>Bacteroidaceae</taxon>
        <taxon>Bacteroides</taxon>
    </lineage>
</organism>
<reference evidence="2 3" key="1">
    <citation type="submission" date="2018-08" db="EMBL/GenBank/DDBJ databases">
        <title>A genome reference for cultivated species of the human gut microbiota.</title>
        <authorList>
            <person name="Zou Y."/>
            <person name="Xue W."/>
            <person name="Luo G."/>
        </authorList>
    </citation>
    <scope>NUCLEOTIDE SEQUENCE [LARGE SCALE GENOMIC DNA]</scope>
    <source>
        <strain evidence="2 3">AF14-32</strain>
    </source>
</reference>
<dbReference type="InterPro" id="IPR013783">
    <property type="entry name" value="Ig-like_fold"/>
</dbReference>
<dbReference type="Gene3D" id="2.60.40.10">
    <property type="entry name" value="Immunoglobulins"/>
    <property type="match status" value="1"/>
</dbReference>
<feature type="chain" id="PRO_5018974905" description="Outer membrane protein Omp28" evidence="1">
    <location>
        <begin position="24"/>
        <end position="385"/>
    </location>
</feature>
<keyword evidence="1" id="KW-0732">Signal</keyword>
<dbReference type="RefSeq" id="WP_022393678.1">
    <property type="nucleotide sequence ID" value="NZ_QRZF01000001.1"/>
</dbReference>
<proteinExistence type="predicted"/>
<feature type="signal peptide" evidence="1">
    <location>
        <begin position="1"/>
        <end position="23"/>
    </location>
</feature>
<evidence type="ECO:0000313" key="2">
    <source>
        <dbReference type="EMBL" id="RGV58340.1"/>
    </source>
</evidence>
<sequence length="385" mass="41032">MKKYWNLLLCSFLLVFASCSGNSGEDEVPEGGELVLISSAAYIENNGTDQAVFTVMKGKKDVTSEAKIYQKNGASYDLMSSTSFSSKKSGEYAFFASYNGEMSPAITVTVTSGMQGLPEDPQPDKFDGFKQRVLAVQGTSLGCVYCPLMIAGLTEYAKLEESKSTVLVAAHAIMSGDDMISDYSTAVAKGMGFNTTGIPALLFNMRSSSEILGLTSADSPSSVAKHVQSAAQTLLQSGANTGICAAVSGTEASGSIKVTAAVKVGKAGKYRICAWVLEDDIHATGQLNKYPSLEGTYDFTYHSNVLRCISSTSPITGVNLGGKEECKSGETLGFSYEFDLKKLSVTNMANVRVAIIVTRNESGARYIVDNVISSKLNSQVKFEYK</sequence>